<evidence type="ECO:0000313" key="2">
    <source>
        <dbReference type="EMBL" id="ANP43277.1"/>
    </source>
</evidence>
<proteinExistence type="predicted"/>
<keyword evidence="2" id="KW-0614">Plasmid</keyword>
<evidence type="ECO:0000313" key="3">
    <source>
        <dbReference type="Proteomes" id="UP000013243"/>
    </source>
</evidence>
<name>A0A1B1A9T2_9RHOB</name>
<reference evidence="2 3" key="1">
    <citation type="journal article" date="2016" name="ISME J.">
        <title>Global occurrence and heterogeneity of the Roseobacter-clade species Ruegeria mobilis.</title>
        <authorList>
            <person name="Sonnenschein E."/>
            <person name="Gram L."/>
        </authorList>
    </citation>
    <scope>NUCLEOTIDE SEQUENCE [LARGE SCALE GENOMIC DNA]</scope>
    <source>
        <strain evidence="2 3">F1926</strain>
        <plasmid evidence="2 3">unnamed1</plasmid>
    </source>
</reference>
<dbReference type="OrthoDB" id="228033at2"/>
<geneLocation type="plasmid" evidence="2 3">
    <name>unnamed1</name>
</geneLocation>
<dbReference type="InterPro" id="IPR025235">
    <property type="entry name" value="DUF4178"/>
</dbReference>
<dbReference type="KEGG" id="rmb:K529_021205"/>
<dbReference type="AlphaFoldDB" id="A0A1B1A9T2"/>
<dbReference type="Proteomes" id="UP000013243">
    <property type="component" value="Plasmid unnamed1"/>
</dbReference>
<dbReference type="Pfam" id="PF13785">
    <property type="entry name" value="DUF4178"/>
    <property type="match status" value="1"/>
</dbReference>
<accession>A0A1B1A9T2</accession>
<organism evidence="2 3">
    <name type="scientific">Tritonibacter mobilis F1926</name>
    <dbReference type="NCBI Taxonomy" id="1265309"/>
    <lineage>
        <taxon>Bacteria</taxon>
        <taxon>Pseudomonadati</taxon>
        <taxon>Pseudomonadota</taxon>
        <taxon>Alphaproteobacteria</taxon>
        <taxon>Rhodobacterales</taxon>
        <taxon>Paracoccaceae</taxon>
        <taxon>Tritonibacter</taxon>
    </lineage>
</organism>
<evidence type="ECO:0000259" key="1">
    <source>
        <dbReference type="Pfam" id="PF13785"/>
    </source>
</evidence>
<protein>
    <recommendedName>
        <fullName evidence="1">DUF4178 domain-containing protein</fullName>
    </recommendedName>
</protein>
<gene>
    <name evidence="2" type="ORF">K529_021205</name>
</gene>
<feature type="domain" description="DUF4178" evidence="1">
    <location>
        <begin position="54"/>
        <end position="192"/>
    </location>
</feature>
<dbReference type="EMBL" id="CP015231">
    <property type="protein sequence ID" value="ANP43277.1"/>
    <property type="molecule type" value="Genomic_DNA"/>
</dbReference>
<sequence>MSCPNCGATVDLQIKLVKITTCASCGTTLLLEDQGLRSAGAAGAMHDVPQLFDVGDTIMCDTTQVTIHGHARFSYGRGFWEEFWGLDFHHQSVWVSVDEGDVIVQRPAPRRSWPTVTRAMTVGRDFSYDGTNYTVIEEDNAECVALRGSFDEVLQVGARYRFINAQSGANDVLSGEICNEDQRWFIGRWIDPFLVVNETRRGS</sequence>